<dbReference type="Proteomes" id="UP000574390">
    <property type="component" value="Unassembled WGS sequence"/>
</dbReference>
<reference evidence="3 4" key="1">
    <citation type="submission" date="2020-04" db="EMBL/GenBank/DDBJ databases">
        <title>Perkinsus olseni comparative genomics.</title>
        <authorList>
            <person name="Bogema D.R."/>
        </authorList>
    </citation>
    <scope>NUCLEOTIDE SEQUENCE [LARGE SCALE GENOMIC DNA]</scope>
    <source>
        <strain evidence="3">ATCC PRA-205</strain>
    </source>
</reference>
<feature type="non-terminal residue" evidence="3">
    <location>
        <position position="581"/>
    </location>
</feature>
<evidence type="ECO:0000313" key="4">
    <source>
        <dbReference type="Proteomes" id="UP000574390"/>
    </source>
</evidence>
<feature type="compositionally biased region" description="Basic and acidic residues" evidence="1">
    <location>
        <begin position="484"/>
        <end position="510"/>
    </location>
</feature>
<accession>A0A7J6RV80</accession>
<gene>
    <name evidence="3" type="primary">PSMD8_11</name>
    <name evidence="3" type="ORF">FOZ62_021699</name>
</gene>
<evidence type="ECO:0000313" key="3">
    <source>
        <dbReference type="EMBL" id="KAF4723700.1"/>
    </source>
</evidence>
<feature type="compositionally biased region" description="Basic and acidic residues" evidence="1">
    <location>
        <begin position="455"/>
        <end position="465"/>
    </location>
</feature>
<feature type="region of interest" description="Disordered" evidence="1">
    <location>
        <begin position="401"/>
        <end position="581"/>
    </location>
</feature>
<feature type="compositionally biased region" description="Acidic residues" evidence="1">
    <location>
        <begin position="543"/>
        <end position="581"/>
    </location>
</feature>
<protein>
    <submittedName>
        <fullName evidence="3">26S proteasome non-ATPase regulatory subunit 8</fullName>
    </submittedName>
</protein>
<organism evidence="3 4">
    <name type="scientific">Perkinsus olseni</name>
    <name type="common">Perkinsus atlanticus</name>
    <dbReference type="NCBI Taxonomy" id="32597"/>
    <lineage>
        <taxon>Eukaryota</taxon>
        <taxon>Sar</taxon>
        <taxon>Alveolata</taxon>
        <taxon>Perkinsozoa</taxon>
        <taxon>Perkinsea</taxon>
        <taxon>Perkinsida</taxon>
        <taxon>Perkinsidae</taxon>
        <taxon>Perkinsus</taxon>
    </lineage>
</organism>
<dbReference type="AlphaFoldDB" id="A0A7J6RV80"/>
<comment type="caution">
    <text evidence="3">The sequence shown here is derived from an EMBL/GenBank/DDBJ whole genome shotgun (WGS) entry which is preliminary data.</text>
</comment>
<feature type="chain" id="PRO_5029896715" evidence="2">
    <location>
        <begin position="18"/>
        <end position="581"/>
    </location>
</feature>
<dbReference type="GO" id="GO:0000502">
    <property type="term" value="C:proteasome complex"/>
    <property type="evidence" value="ECO:0007669"/>
    <property type="project" value="UniProtKB-KW"/>
</dbReference>
<dbReference type="EMBL" id="JABANM010019921">
    <property type="protein sequence ID" value="KAF4723700.1"/>
    <property type="molecule type" value="Genomic_DNA"/>
</dbReference>
<name>A0A7J6RV80_PEROL</name>
<keyword evidence="3" id="KW-0647">Proteasome</keyword>
<keyword evidence="2" id="KW-0732">Signal</keyword>
<evidence type="ECO:0000256" key="2">
    <source>
        <dbReference type="SAM" id="SignalP"/>
    </source>
</evidence>
<sequence length="581" mass="63402">MLVVVALLAEGLLSSTGVPQQEAHQTRCLSDMTAAVCGPYSEYFQQGATGLSQLIEIVEAAARVCADYQYDMLAYPQCGCSVLLEDLQPASFIQLVNSFALAPLPALRSLPIDRRPSSVIVGEVRLREAPSSFVWPPIETVKATILRALVDAGFDSDYSVVYETGKDPNKLVFSADSKAQPRDVDDHAVAANEASWAIHNALQSMVGGAEVGIPFEVEVYRGSSLDTSPLEVEGDIEITNWSQAPGFRTTLARILEGPAGTAARRVLRHGITGDEVLVSSHREGVLLAYEVPGPHIGFTAYAEAAWGGARAHLEVLDDLRRLQRRLLQSGIQSSVRVRDVRIMSALAYRAKRALYSYCSHLNHHSLPFMALTSVQEEWGREEAQSELMFRMITSYYEVKGGRGGDPAKVSAQRPLGEVLERRSRKRRFGEPGPLVDPLPEMDGQPVGEATPIEGGRAEEGMRNEGEGSDGVIEVAQQEAAALDDGGREGEPEEFVEGREGVVEEGGRSEEQVSPVDQEDLLDHEQVAAFGYDLPSTPGHRQPEEEDGHPEEEDGHPEEEDGHPEEEDGHPEEEDGHPEEED</sequence>
<evidence type="ECO:0000256" key="1">
    <source>
        <dbReference type="SAM" id="MobiDB-lite"/>
    </source>
</evidence>
<proteinExistence type="predicted"/>
<feature type="signal peptide" evidence="2">
    <location>
        <begin position="1"/>
        <end position="17"/>
    </location>
</feature>